<reference evidence="6 7" key="1">
    <citation type="submission" date="2015-12" db="EMBL/GenBank/DDBJ databases">
        <title>Draft genome sequence of Moniliophthora roreri, the causal agent of frosty pod rot of cacao.</title>
        <authorList>
            <person name="Aime M.C."/>
            <person name="Diaz-Valderrama J.R."/>
            <person name="Kijpornyongpan T."/>
            <person name="Phillips-Mora W."/>
        </authorList>
    </citation>
    <scope>NUCLEOTIDE SEQUENCE [LARGE SCALE GENOMIC DNA]</scope>
    <source>
        <strain evidence="6 7">MCA 2952</strain>
    </source>
</reference>
<evidence type="ECO:0000256" key="2">
    <source>
        <dbReference type="ARBA" id="ARBA00022692"/>
    </source>
</evidence>
<dbReference type="GO" id="GO:0016020">
    <property type="term" value="C:membrane"/>
    <property type="evidence" value="ECO:0007669"/>
    <property type="project" value="UniProtKB-SubCell"/>
</dbReference>
<keyword evidence="3 5" id="KW-1133">Transmembrane helix</keyword>
<sequence>MHGNTRHFCCCLPVRLGVFIFSILGFIGSGIGAVVLWINLAKVRNQPDHEKATEIAYWVTAASVSLLAIVTFTGLIGTFMKSYRTMRFYFGALILVFILDLIFGVISMISIFRVPDEQLIQDCLHNATDGSLKADAEVTVNRAECKGIVVAVKIIFLVVYIAILLLEIFICVLVQRYSEQIRDEEYTDAAKRANINVMGGGSGLLPMKGVVV</sequence>
<keyword evidence="2 5" id="KW-0812">Transmembrane</keyword>
<feature type="transmembrane region" description="Helical" evidence="5">
    <location>
        <begin position="148"/>
        <end position="174"/>
    </location>
</feature>
<protein>
    <submittedName>
        <fullName evidence="6">Uncharacterized protein</fullName>
    </submittedName>
</protein>
<feature type="transmembrane region" description="Helical" evidence="5">
    <location>
        <begin position="12"/>
        <end position="40"/>
    </location>
</feature>
<evidence type="ECO:0000256" key="4">
    <source>
        <dbReference type="ARBA" id="ARBA00023136"/>
    </source>
</evidence>
<organism evidence="6 7">
    <name type="scientific">Moniliophthora roreri</name>
    <name type="common">Frosty pod rot fungus</name>
    <name type="synonym">Monilia roreri</name>
    <dbReference type="NCBI Taxonomy" id="221103"/>
    <lineage>
        <taxon>Eukaryota</taxon>
        <taxon>Fungi</taxon>
        <taxon>Dikarya</taxon>
        <taxon>Basidiomycota</taxon>
        <taxon>Agaricomycotina</taxon>
        <taxon>Agaricomycetes</taxon>
        <taxon>Agaricomycetidae</taxon>
        <taxon>Agaricales</taxon>
        <taxon>Marasmiineae</taxon>
        <taxon>Marasmiaceae</taxon>
        <taxon>Moniliophthora</taxon>
    </lineage>
</organism>
<evidence type="ECO:0000313" key="7">
    <source>
        <dbReference type="Proteomes" id="UP000054988"/>
    </source>
</evidence>
<evidence type="ECO:0000256" key="1">
    <source>
        <dbReference type="ARBA" id="ARBA00004141"/>
    </source>
</evidence>
<feature type="transmembrane region" description="Helical" evidence="5">
    <location>
        <begin position="88"/>
        <end position="112"/>
    </location>
</feature>
<proteinExistence type="predicted"/>
<dbReference type="Proteomes" id="UP000054988">
    <property type="component" value="Unassembled WGS sequence"/>
</dbReference>
<comment type="subcellular location">
    <subcellularLocation>
        <location evidence="1">Membrane</location>
        <topology evidence="1">Multi-pass membrane protein</topology>
    </subcellularLocation>
</comment>
<evidence type="ECO:0000313" key="6">
    <source>
        <dbReference type="EMBL" id="KTB30819.1"/>
    </source>
</evidence>
<gene>
    <name evidence="6" type="ORF">WG66_16594</name>
</gene>
<comment type="caution">
    <text evidence="6">The sequence shown here is derived from an EMBL/GenBank/DDBJ whole genome shotgun (WGS) entry which is preliminary data.</text>
</comment>
<evidence type="ECO:0000256" key="5">
    <source>
        <dbReference type="SAM" id="Phobius"/>
    </source>
</evidence>
<keyword evidence="4 5" id="KW-0472">Membrane</keyword>
<dbReference type="AlphaFoldDB" id="A0A0W0F395"/>
<evidence type="ECO:0000256" key="3">
    <source>
        <dbReference type="ARBA" id="ARBA00022989"/>
    </source>
</evidence>
<accession>A0A0W0F395</accession>
<name>A0A0W0F395_MONRR</name>
<dbReference type="InterPro" id="IPR018499">
    <property type="entry name" value="Tetraspanin/Peripherin"/>
</dbReference>
<feature type="transmembrane region" description="Helical" evidence="5">
    <location>
        <begin position="55"/>
        <end position="76"/>
    </location>
</feature>
<dbReference type="EMBL" id="LATX01002362">
    <property type="protein sequence ID" value="KTB30819.1"/>
    <property type="molecule type" value="Genomic_DNA"/>
</dbReference>
<dbReference type="Pfam" id="PF00335">
    <property type="entry name" value="Tetraspanin"/>
    <property type="match status" value="1"/>
</dbReference>